<accession>A0A7W8Z8S6</accession>
<name>A0A7W8Z8S6_9ACTN</name>
<dbReference type="PROSITE" id="PS00134">
    <property type="entry name" value="TRYPSIN_HIS"/>
    <property type="match status" value="1"/>
</dbReference>
<dbReference type="Pfam" id="PF00089">
    <property type="entry name" value="Trypsin"/>
    <property type="match status" value="1"/>
</dbReference>
<evidence type="ECO:0000313" key="2">
    <source>
        <dbReference type="EMBL" id="MBB5629592.1"/>
    </source>
</evidence>
<feature type="domain" description="Peptidase S1" evidence="1">
    <location>
        <begin position="205"/>
        <end position="443"/>
    </location>
</feature>
<dbReference type="PROSITE" id="PS50240">
    <property type="entry name" value="TRYPSIN_DOM"/>
    <property type="match status" value="1"/>
</dbReference>
<dbReference type="InterPro" id="IPR018114">
    <property type="entry name" value="TRYPSIN_HIS"/>
</dbReference>
<dbReference type="GO" id="GO:0004252">
    <property type="term" value="F:serine-type endopeptidase activity"/>
    <property type="evidence" value="ECO:0007669"/>
    <property type="project" value="InterPro"/>
</dbReference>
<dbReference type="GO" id="GO:0006508">
    <property type="term" value="P:proteolysis"/>
    <property type="evidence" value="ECO:0007669"/>
    <property type="project" value="InterPro"/>
</dbReference>
<gene>
    <name evidence="2" type="ORF">BJ981_005291</name>
</gene>
<dbReference type="EMBL" id="JACHBR010000001">
    <property type="protein sequence ID" value="MBB5629592.1"/>
    <property type="molecule type" value="Genomic_DNA"/>
</dbReference>
<protein>
    <recommendedName>
        <fullName evidence="1">Peptidase S1 domain-containing protein</fullName>
    </recommendedName>
</protein>
<reference evidence="2 3" key="1">
    <citation type="submission" date="2020-08" db="EMBL/GenBank/DDBJ databases">
        <title>Sequencing the genomes of 1000 actinobacteria strains.</title>
        <authorList>
            <person name="Klenk H.-P."/>
        </authorList>
    </citation>
    <scope>NUCLEOTIDE SEQUENCE [LARGE SCALE GENOMIC DNA]</scope>
    <source>
        <strain evidence="2 3">DSM 45790</strain>
    </source>
</reference>
<dbReference type="SUPFAM" id="SSF50494">
    <property type="entry name" value="Trypsin-like serine proteases"/>
    <property type="match status" value="1"/>
</dbReference>
<proteinExistence type="predicted"/>
<comment type="caution">
    <text evidence="2">The sequence shown here is derived from an EMBL/GenBank/DDBJ whole genome shotgun (WGS) entry which is preliminary data.</text>
</comment>
<dbReference type="RefSeq" id="WP_184614777.1">
    <property type="nucleotide sequence ID" value="NZ_BOOS01000077.1"/>
</dbReference>
<organism evidence="2 3">
    <name type="scientific">Sphaerisporangium krabiense</name>
    <dbReference type="NCBI Taxonomy" id="763782"/>
    <lineage>
        <taxon>Bacteria</taxon>
        <taxon>Bacillati</taxon>
        <taxon>Actinomycetota</taxon>
        <taxon>Actinomycetes</taxon>
        <taxon>Streptosporangiales</taxon>
        <taxon>Streptosporangiaceae</taxon>
        <taxon>Sphaerisporangium</taxon>
    </lineage>
</organism>
<keyword evidence="3" id="KW-1185">Reference proteome</keyword>
<dbReference type="InterPro" id="IPR001254">
    <property type="entry name" value="Trypsin_dom"/>
</dbReference>
<dbReference type="Proteomes" id="UP000588112">
    <property type="component" value="Unassembled WGS sequence"/>
</dbReference>
<dbReference type="Gene3D" id="2.40.10.10">
    <property type="entry name" value="Trypsin-like serine proteases"/>
    <property type="match status" value="2"/>
</dbReference>
<dbReference type="AlphaFoldDB" id="A0A7W8Z8S6"/>
<evidence type="ECO:0000259" key="1">
    <source>
        <dbReference type="PROSITE" id="PS50240"/>
    </source>
</evidence>
<evidence type="ECO:0000313" key="3">
    <source>
        <dbReference type="Proteomes" id="UP000588112"/>
    </source>
</evidence>
<sequence>MLKRIRLGRLLIAAVLVTPLINLTAGSIAGVYDDPAVKPAPPVEAKPFSYLAPEVLDAMKRQEPLKRAAERLQQDLVKLPGGVKHPIGHGFAGVALLEDRVRLWWKGALPESVRSAVEEARVHAPVEVAKARYSSAELQAQAEGLKKEMYADPDGPVHMVGVASDGSGLFAAVENAAAADELEVLYPAISKLTVPLELKRRPRVTVAGRLNDTNPYYGGARIRDRDSHCDSSTGQCGIRISCTAGFPVRSTGGGYYLVTASHCGYSGQVWQNGNGSSTIGSAVLERTDHDLLLVAMPGPITSSSNVIWDGGVPGGANTAAEFTKPIAGWGHVTPGEWLCTSGSFSGAVCLWQVQSNFPVSYCARDSWGTYECMGDMFAADQVNGVRGCRAGDSGGPVFGLNADSTRVIAKGIMSGCDEQNGGDYVVFQDWYTVVNDFGVNVIN</sequence>
<dbReference type="InterPro" id="IPR043504">
    <property type="entry name" value="Peptidase_S1_PA_chymotrypsin"/>
</dbReference>
<dbReference type="InterPro" id="IPR009003">
    <property type="entry name" value="Peptidase_S1_PA"/>
</dbReference>